<evidence type="ECO:0000259" key="6">
    <source>
        <dbReference type="Pfam" id="PF08100"/>
    </source>
</evidence>
<keyword evidence="8" id="KW-0830">Ubiquinone</keyword>
<dbReference type="InterPro" id="IPR016461">
    <property type="entry name" value="COMT-like"/>
</dbReference>
<keyword evidence="1 8" id="KW-0489">Methyltransferase</keyword>
<dbReference type="PANTHER" id="PTHR11746">
    <property type="entry name" value="O-METHYLTRANSFERASE"/>
    <property type="match status" value="1"/>
</dbReference>
<dbReference type="CDD" id="cd00090">
    <property type="entry name" value="HTH_ARSR"/>
    <property type="match status" value="1"/>
</dbReference>
<gene>
    <name evidence="7" type="ORF">A946_08550</name>
    <name evidence="8" type="ORF">kam1_837</name>
</gene>
<dbReference type="InterPro" id="IPR011991">
    <property type="entry name" value="ArsR-like_HTH"/>
</dbReference>
<evidence type="ECO:0000313" key="8">
    <source>
        <dbReference type="EMBL" id="QDQ42080.1"/>
    </source>
</evidence>
<dbReference type="Pfam" id="PF00891">
    <property type="entry name" value="Methyltransf_2"/>
    <property type="match status" value="1"/>
</dbReference>
<dbReference type="GO" id="GO:0046983">
    <property type="term" value="F:protein dimerization activity"/>
    <property type="evidence" value="ECO:0007669"/>
    <property type="project" value="InterPro"/>
</dbReference>
<dbReference type="Proteomes" id="UP000031594">
    <property type="component" value="Unassembled WGS sequence"/>
</dbReference>
<dbReference type="InterPro" id="IPR001077">
    <property type="entry name" value="COMT_C"/>
</dbReference>
<sequence>MLKNTFALDFNSSTLFNFNFLSDIRIFHIIKSAIDLSIFRILNSHAMTVRDITEKLGASQRGVIFFLDSLTALGLLEKENHLYSLSALSKNLFIEESPDYIGNFFIDSFLNKNWEALTTAILKGGLSETVDDKTKAEEFFPKLINFLHIFHRNPAIKAAETIGAGRTSNGLQVLDIGCGSAVWSIAVALADRNSKVTAVDYPGVLEYTRNYVQRYGLLDRYEFLAGNIDEIDFPHNNFNLVIFGHILHMEGENKSRQLFKKIAKVIASDGRIAILEFLPNRQRTEPLEAVLFGLQMLLYTKEGGVYSREEYEDWLKDAGFSKFAYHDIGYHSPLLLASK</sequence>
<evidence type="ECO:0000313" key="10">
    <source>
        <dbReference type="Proteomes" id="UP000315925"/>
    </source>
</evidence>
<dbReference type="Gene3D" id="1.10.10.10">
    <property type="entry name" value="Winged helix-like DNA-binding domain superfamily/Winged helix DNA-binding domain"/>
    <property type="match status" value="1"/>
</dbReference>
<keyword evidence="3" id="KW-0949">S-adenosyl-L-methionine</keyword>
<evidence type="ECO:0000256" key="3">
    <source>
        <dbReference type="ARBA" id="ARBA00022691"/>
    </source>
</evidence>
<dbReference type="KEGG" id="mkc:kam1_837"/>
<dbReference type="SUPFAM" id="SSF46785">
    <property type="entry name" value="Winged helix' DNA-binding domain"/>
    <property type="match status" value="1"/>
</dbReference>
<dbReference type="SUPFAM" id="SSF53335">
    <property type="entry name" value="S-adenosyl-L-methionine-dependent methyltransferases"/>
    <property type="match status" value="1"/>
</dbReference>
<dbReference type="GO" id="GO:0006355">
    <property type="term" value="P:regulation of DNA-templated transcription"/>
    <property type="evidence" value="ECO:0007669"/>
    <property type="project" value="UniProtKB-ARBA"/>
</dbReference>
<dbReference type="AlphaFoldDB" id="A0A0C1RJG1"/>
<reference evidence="8" key="2">
    <citation type="journal article" date="2019" name="BMC Genomics">
        <title>Complete genome sequence analysis of the thermoacidophilic verrucomicrobial methanotroph 'Candidatus Methylacidiphilum kamchatkense' strain Kam1 and comparison with its closest relatives.</title>
        <authorList>
            <person name="Kruse T."/>
            <person name="Ratnadevi C.M."/>
            <person name="Erikstad H.A."/>
            <person name="Birkeland N.K."/>
        </authorList>
    </citation>
    <scope>NUCLEOTIDE SEQUENCE</scope>
    <source>
        <strain evidence="8">Kam1</strain>
    </source>
</reference>
<name>A0A0C1RJG1_9BACT</name>
<dbReference type="Pfam" id="PF08100">
    <property type="entry name" value="Dimerisation"/>
    <property type="match status" value="1"/>
</dbReference>
<reference evidence="7 9" key="1">
    <citation type="submission" date="2014-08" db="EMBL/GenBank/DDBJ databases">
        <title>Methylacidiphilum kamchatkense strain Kam1 draft genome sequence.</title>
        <authorList>
            <person name="Birkeland N.-K."/>
            <person name="Erikstad H.A."/>
        </authorList>
    </citation>
    <scope>NUCLEOTIDE SEQUENCE [LARGE SCALE GENOMIC DNA]</scope>
    <source>
        <strain evidence="7 9">Kam1</strain>
    </source>
</reference>
<evidence type="ECO:0000313" key="9">
    <source>
        <dbReference type="Proteomes" id="UP000031594"/>
    </source>
</evidence>
<feature type="domain" description="O-methyltransferase dimerisation" evidence="6">
    <location>
        <begin position="22"/>
        <end position="92"/>
    </location>
</feature>
<dbReference type="InterPro" id="IPR036390">
    <property type="entry name" value="WH_DNA-bd_sf"/>
</dbReference>
<feature type="active site" description="Proton acceptor" evidence="4">
    <location>
        <position position="248"/>
    </location>
</feature>
<dbReference type="RefSeq" id="WP_039721818.1">
    <property type="nucleotide sequence ID" value="NZ_CP037899.1"/>
</dbReference>
<dbReference type="PIRSF" id="PIRSF005739">
    <property type="entry name" value="O-mtase"/>
    <property type="match status" value="1"/>
</dbReference>
<keyword evidence="2" id="KW-0808">Transferase</keyword>
<dbReference type="PROSITE" id="PS51683">
    <property type="entry name" value="SAM_OMT_II"/>
    <property type="match status" value="1"/>
</dbReference>
<evidence type="ECO:0000256" key="4">
    <source>
        <dbReference type="PIRSR" id="PIRSR005739-1"/>
    </source>
</evidence>
<dbReference type="GO" id="GO:0032259">
    <property type="term" value="P:methylation"/>
    <property type="evidence" value="ECO:0007669"/>
    <property type="project" value="UniProtKB-KW"/>
</dbReference>
<proteinExistence type="predicted"/>
<organism evidence="8 10">
    <name type="scientific">Methylacidiphilum kamchatkense Kam1</name>
    <dbReference type="NCBI Taxonomy" id="1202785"/>
    <lineage>
        <taxon>Bacteria</taxon>
        <taxon>Pseudomonadati</taxon>
        <taxon>Verrucomicrobiota</taxon>
        <taxon>Methylacidiphilae</taxon>
        <taxon>Methylacidiphilales</taxon>
        <taxon>Methylacidiphilaceae</taxon>
        <taxon>Methylacidiphilum (ex Ratnadevi et al. 2023)</taxon>
    </lineage>
</organism>
<dbReference type="EMBL" id="CP037899">
    <property type="protein sequence ID" value="QDQ42080.1"/>
    <property type="molecule type" value="Genomic_DNA"/>
</dbReference>
<evidence type="ECO:0000256" key="2">
    <source>
        <dbReference type="ARBA" id="ARBA00022679"/>
    </source>
</evidence>
<protein>
    <submittedName>
        <fullName evidence="7">SAM-dependent methyltransferase</fullName>
    </submittedName>
    <submittedName>
        <fullName evidence="8">Ubiquinone/menaquinone biosynthesis C-methylase UbiE</fullName>
    </submittedName>
</protein>
<dbReference type="EMBL" id="JQNX01000006">
    <property type="protein sequence ID" value="KIE58212.1"/>
    <property type="molecule type" value="Genomic_DNA"/>
</dbReference>
<dbReference type="Proteomes" id="UP000315925">
    <property type="component" value="Chromosome"/>
</dbReference>
<feature type="domain" description="O-methyltransferase C-terminal" evidence="5">
    <location>
        <begin position="172"/>
        <end position="321"/>
    </location>
</feature>
<dbReference type="OrthoDB" id="9810615at2"/>
<dbReference type="CDD" id="cd02440">
    <property type="entry name" value="AdoMet_MTases"/>
    <property type="match status" value="1"/>
</dbReference>
<reference evidence="10" key="3">
    <citation type="submission" date="2019-03" db="EMBL/GenBank/DDBJ databases">
        <title>Complete genome of Methylacidiphilum kamchatkense Kam1.</title>
        <authorList>
            <person name="Kruse T."/>
            <person name="Murarilal Ratnadevi C."/>
            <person name="Erikstad H.-A."/>
            <person name="Birkeland N.-K."/>
        </authorList>
    </citation>
    <scope>NUCLEOTIDE SEQUENCE [LARGE SCALE GENOMIC DNA]</scope>
    <source>
        <strain evidence="10">kam1</strain>
    </source>
</reference>
<accession>A0A0C1RJG1</accession>
<dbReference type="GO" id="GO:0008171">
    <property type="term" value="F:O-methyltransferase activity"/>
    <property type="evidence" value="ECO:0007669"/>
    <property type="project" value="InterPro"/>
</dbReference>
<dbReference type="InterPro" id="IPR036388">
    <property type="entry name" value="WH-like_DNA-bd_sf"/>
</dbReference>
<dbReference type="Gene3D" id="3.40.50.150">
    <property type="entry name" value="Vaccinia Virus protein VP39"/>
    <property type="match status" value="1"/>
</dbReference>
<dbReference type="InterPro" id="IPR029063">
    <property type="entry name" value="SAM-dependent_MTases_sf"/>
</dbReference>
<evidence type="ECO:0000259" key="5">
    <source>
        <dbReference type="Pfam" id="PF00891"/>
    </source>
</evidence>
<evidence type="ECO:0000256" key="1">
    <source>
        <dbReference type="ARBA" id="ARBA00022603"/>
    </source>
</evidence>
<keyword evidence="9" id="KW-1185">Reference proteome</keyword>
<evidence type="ECO:0000313" key="7">
    <source>
        <dbReference type="EMBL" id="KIE58212.1"/>
    </source>
</evidence>
<dbReference type="InterPro" id="IPR012967">
    <property type="entry name" value="COMT_dimerisation"/>
</dbReference>